<organism evidence="2 3">
    <name type="scientific">Ancylostoma caninum</name>
    <name type="common">Dog hookworm</name>
    <dbReference type="NCBI Taxonomy" id="29170"/>
    <lineage>
        <taxon>Eukaryota</taxon>
        <taxon>Metazoa</taxon>
        <taxon>Ecdysozoa</taxon>
        <taxon>Nematoda</taxon>
        <taxon>Chromadorea</taxon>
        <taxon>Rhabditida</taxon>
        <taxon>Rhabditina</taxon>
        <taxon>Rhabditomorpha</taxon>
        <taxon>Strongyloidea</taxon>
        <taxon>Ancylostomatidae</taxon>
        <taxon>Ancylostomatinae</taxon>
        <taxon>Ancylostoma</taxon>
    </lineage>
</organism>
<feature type="region of interest" description="Disordered" evidence="1">
    <location>
        <begin position="296"/>
        <end position="378"/>
    </location>
</feature>
<gene>
    <name evidence="2" type="ORF">ANCCAN_06943</name>
</gene>
<sequence>MMGIPAMVSSVAELSSSPGVPLHGVLCTSSKAKAKVDLDDSFDAAAFDENFSPSKIELPDLTTWGQAPSSSRLIIEQTQPGTSQFSRAPVSVLGPLQGAGADQNRALTQTSGKPAAVDPSLIPSVPGQDVLRELTAKVADRNESGVVRLRPQQSLHFIPNAGPRPVGSDPFEISTSVVNAVRRERYNDILEKKSVASRPHSSILPTSAPISIFGNAIHQRSDSANAAVTANTRTQQPVISGESSTNGHNYRSIFSVADKPAPSAQLIDKKGREHEDVMLPSPSHVCSSAQVTEKAVAAPSSSAMGRVTSNGSANSHNHVKLPNSASDESRKKRVEIAISSALPPPSKLFFGNSHGSTSQLTKSSGHGTTTESSVRAFQ</sequence>
<comment type="caution">
    <text evidence="2">The sequence shown here is derived from an EMBL/GenBank/DDBJ whole genome shotgun (WGS) entry which is preliminary data.</text>
</comment>
<evidence type="ECO:0000256" key="1">
    <source>
        <dbReference type="SAM" id="MobiDB-lite"/>
    </source>
</evidence>
<name>A0A368GRL2_ANCCA</name>
<feature type="compositionally biased region" description="Polar residues" evidence="1">
    <location>
        <begin position="353"/>
        <end position="378"/>
    </location>
</feature>
<feature type="compositionally biased region" description="Polar residues" evidence="1">
    <location>
        <begin position="299"/>
        <end position="316"/>
    </location>
</feature>
<accession>A0A368GRL2</accession>
<evidence type="ECO:0000313" key="3">
    <source>
        <dbReference type="Proteomes" id="UP000252519"/>
    </source>
</evidence>
<dbReference type="Proteomes" id="UP000252519">
    <property type="component" value="Unassembled WGS sequence"/>
</dbReference>
<dbReference type="AlphaFoldDB" id="A0A368GRL2"/>
<protein>
    <submittedName>
        <fullName evidence="2">Uncharacterized protein</fullName>
    </submittedName>
</protein>
<evidence type="ECO:0000313" key="2">
    <source>
        <dbReference type="EMBL" id="RCN47012.1"/>
    </source>
</evidence>
<reference evidence="2 3" key="1">
    <citation type="submission" date="2014-10" db="EMBL/GenBank/DDBJ databases">
        <title>Draft genome of the hookworm Ancylostoma caninum.</title>
        <authorList>
            <person name="Mitreva M."/>
        </authorList>
    </citation>
    <scope>NUCLEOTIDE SEQUENCE [LARGE SCALE GENOMIC DNA]</scope>
    <source>
        <strain evidence="2 3">Baltimore</strain>
    </source>
</reference>
<dbReference type="EMBL" id="JOJR01000069">
    <property type="protein sequence ID" value="RCN47012.1"/>
    <property type="molecule type" value="Genomic_DNA"/>
</dbReference>
<proteinExistence type="predicted"/>
<keyword evidence="3" id="KW-1185">Reference proteome</keyword>